<evidence type="ECO:0000259" key="6">
    <source>
        <dbReference type="Pfam" id="PF00590"/>
    </source>
</evidence>
<dbReference type="PANTHER" id="PTHR46111:SF2">
    <property type="entry name" value="SAM-DEPENDENT METHYLTRANSFERASE"/>
    <property type="match status" value="1"/>
</dbReference>
<dbReference type="SUPFAM" id="SSF53790">
    <property type="entry name" value="Tetrapyrrole methylase"/>
    <property type="match status" value="1"/>
</dbReference>
<dbReference type="PIRSF" id="PIRSF005917">
    <property type="entry name" value="MTase_YraL"/>
    <property type="match status" value="1"/>
</dbReference>
<evidence type="ECO:0000313" key="8">
    <source>
        <dbReference type="Proteomes" id="UP001331561"/>
    </source>
</evidence>
<dbReference type="CDD" id="cd11649">
    <property type="entry name" value="RsmI_like"/>
    <property type="match status" value="1"/>
</dbReference>
<dbReference type="InterPro" id="IPR035996">
    <property type="entry name" value="4pyrrol_Methylase_sf"/>
</dbReference>
<keyword evidence="1" id="KW-0963">Cytoplasm</keyword>
<protein>
    <submittedName>
        <fullName evidence="7">SAM-dependent methyltransferase</fullName>
    </submittedName>
</protein>
<keyword evidence="5" id="KW-0949">S-adenosyl-L-methionine</keyword>
<keyword evidence="8" id="KW-1185">Reference proteome</keyword>
<dbReference type="PANTHER" id="PTHR46111">
    <property type="entry name" value="RIBOSOMAL RNA SMALL SUBUNIT METHYLTRANSFERASE I"/>
    <property type="match status" value="1"/>
</dbReference>
<dbReference type="Pfam" id="PF00590">
    <property type="entry name" value="TP_methylase"/>
    <property type="match status" value="1"/>
</dbReference>
<accession>A0ABU6K969</accession>
<evidence type="ECO:0000256" key="3">
    <source>
        <dbReference type="ARBA" id="ARBA00022603"/>
    </source>
</evidence>
<proteinExistence type="predicted"/>
<dbReference type="EMBL" id="JAYXHS010000005">
    <property type="protein sequence ID" value="MEC5388270.1"/>
    <property type="molecule type" value="Genomic_DNA"/>
</dbReference>
<dbReference type="Gene3D" id="3.30.950.10">
    <property type="entry name" value="Methyltransferase, Cobalt-precorrin-4 Transmethylase, Domain 2"/>
    <property type="match status" value="1"/>
</dbReference>
<evidence type="ECO:0000256" key="4">
    <source>
        <dbReference type="ARBA" id="ARBA00022679"/>
    </source>
</evidence>
<evidence type="ECO:0000256" key="5">
    <source>
        <dbReference type="ARBA" id="ARBA00022691"/>
    </source>
</evidence>
<evidence type="ECO:0000313" key="7">
    <source>
        <dbReference type="EMBL" id="MEC5388270.1"/>
    </source>
</evidence>
<evidence type="ECO:0000256" key="1">
    <source>
        <dbReference type="ARBA" id="ARBA00022490"/>
    </source>
</evidence>
<keyword evidence="2" id="KW-0698">rRNA processing</keyword>
<keyword evidence="3 7" id="KW-0489">Methyltransferase</keyword>
<keyword evidence="4" id="KW-0808">Transferase</keyword>
<reference evidence="7 8" key="1">
    <citation type="submission" date="2024-01" db="EMBL/GenBank/DDBJ databases">
        <title>Uliginosibacterium soil sp. nov.</title>
        <authorList>
            <person name="Lv Y."/>
        </authorList>
    </citation>
    <scope>NUCLEOTIDE SEQUENCE [LARGE SCALE GENOMIC DNA]</scope>
    <source>
        <strain evidence="7 8">H3</strain>
    </source>
</reference>
<feature type="domain" description="Tetrapyrrole methylase" evidence="6">
    <location>
        <begin position="9"/>
        <end position="213"/>
    </location>
</feature>
<evidence type="ECO:0000256" key="2">
    <source>
        <dbReference type="ARBA" id="ARBA00022552"/>
    </source>
</evidence>
<dbReference type="GO" id="GO:0032259">
    <property type="term" value="P:methylation"/>
    <property type="evidence" value="ECO:0007669"/>
    <property type="project" value="UniProtKB-KW"/>
</dbReference>
<dbReference type="Gene3D" id="3.40.1010.10">
    <property type="entry name" value="Cobalt-precorrin-4 Transmethylase, Domain 1"/>
    <property type="match status" value="1"/>
</dbReference>
<organism evidence="7 8">
    <name type="scientific">Uliginosibacterium silvisoli</name>
    <dbReference type="NCBI Taxonomy" id="3114758"/>
    <lineage>
        <taxon>Bacteria</taxon>
        <taxon>Pseudomonadati</taxon>
        <taxon>Pseudomonadota</taxon>
        <taxon>Betaproteobacteria</taxon>
        <taxon>Rhodocyclales</taxon>
        <taxon>Zoogloeaceae</taxon>
        <taxon>Uliginosibacterium</taxon>
    </lineage>
</organism>
<dbReference type="InterPro" id="IPR014776">
    <property type="entry name" value="4pyrrole_Mease_sub2"/>
</dbReference>
<dbReference type="GO" id="GO:0008168">
    <property type="term" value="F:methyltransferase activity"/>
    <property type="evidence" value="ECO:0007669"/>
    <property type="project" value="UniProtKB-KW"/>
</dbReference>
<dbReference type="InterPro" id="IPR014777">
    <property type="entry name" value="4pyrrole_Mease_sub1"/>
</dbReference>
<comment type="caution">
    <text evidence="7">The sequence shown here is derived from an EMBL/GenBank/DDBJ whole genome shotgun (WGS) entry which is preliminary data.</text>
</comment>
<sequence>MSSGTLYLIPVGLGPGDSALTHPPEVVRQLQALDYFIVERAKTARADLKRYGHPRPLQELDIHELPESPDTAWLDAHLQAAKAGRNIGLMSEAGCPAVADPGALVVRRAHHHGLRVVPLVGPSSLLLAMMASGLNGQSFAFHGYLPIAAAERTQRIQQLEAESAQWQRTQLFIETPYRNAAMLDALLAACKPETLLCVATSLTTTDEWVMTRSIAQWKKAEKPDLDRRPSIFLLLASHVTRSASSAGAVPKHGRR</sequence>
<dbReference type="InterPro" id="IPR008189">
    <property type="entry name" value="rRNA_ssu_MeTfrase_I"/>
</dbReference>
<name>A0ABU6K969_9RHOO</name>
<dbReference type="InterPro" id="IPR000878">
    <property type="entry name" value="4pyrrol_Mease"/>
</dbReference>
<gene>
    <name evidence="7" type="ORF">VVD49_21235</name>
</gene>
<dbReference type="Proteomes" id="UP001331561">
    <property type="component" value="Unassembled WGS sequence"/>
</dbReference>